<keyword evidence="1" id="KW-1185">Reference proteome</keyword>
<name>A0A1I7ZC32_9BILA</name>
<evidence type="ECO:0000313" key="1">
    <source>
        <dbReference type="Proteomes" id="UP000095287"/>
    </source>
</evidence>
<evidence type="ECO:0000313" key="2">
    <source>
        <dbReference type="WBParaSite" id="L893_g24941.t1"/>
    </source>
</evidence>
<accession>A0A1I7ZC32</accession>
<dbReference type="Proteomes" id="UP000095287">
    <property type="component" value="Unplaced"/>
</dbReference>
<organism evidence="1 2">
    <name type="scientific">Steinernema glaseri</name>
    <dbReference type="NCBI Taxonomy" id="37863"/>
    <lineage>
        <taxon>Eukaryota</taxon>
        <taxon>Metazoa</taxon>
        <taxon>Ecdysozoa</taxon>
        <taxon>Nematoda</taxon>
        <taxon>Chromadorea</taxon>
        <taxon>Rhabditida</taxon>
        <taxon>Tylenchina</taxon>
        <taxon>Panagrolaimomorpha</taxon>
        <taxon>Strongyloidoidea</taxon>
        <taxon>Steinernematidae</taxon>
        <taxon>Steinernema</taxon>
    </lineage>
</organism>
<dbReference type="WBParaSite" id="L893_g24941.t1">
    <property type="protein sequence ID" value="L893_g24941.t1"/>
    <property type="gene ID" value="L893_g24941"/>
</dbReference>
<dbReference type="AlphaFoldDB" id="A0A1I7ZC32"/>
<protein>
    <submittedName>
        <fullName evidence="2">EST1_DNA_bind domain-containing protein</fullName>
    </submittedName>
</protein>
<sequence>MTSKKILHTALELDAMVNKLALKAQSPFTRNILQRATLPQKRIIKELDDDFPLQATLMEWGSRLLQVAIKRGEAIADAFQWKNALVCVMETLRSLKPGYPMETLPDWWFQGNTHVFDHIVSKYVGTVHGARVFLAHTPLPHFFKSLLAFASHFIKHGVPLGETPSSYLTIMEELFKVIPTEENMCDMHRKGGWTLYSSGTEGTLKKAMLAYTESNAKKQEVMQRKALKTTSTSHKVEFASTSTNFNLNLKFKDGYKEDLLHRSGPGRYGEQPGFKGEIAVHQKPTERRNALTETNYYRNE</sequence>
<reference evidence="2" key="1">
    <citation type="submission" date="2016-11" db="UniProtKB">
        <authorList>
            <consortium name="WormBaseParasite"/>
        </authorList>
    </citation>
    <scope>IDENTIFICATION</scope>
</reference>
<proteinExistence type="predicted"/>